<evidence type="ECO:0000256" key="2">
    <source>
        <dbReference type="ARBA" id="ARBA00022840"/>
    </source>
</evidence>
<keyword evidence="1" id="KW-0547">Nucleotide-binding</keyword>
<proteinExistence type="predicted"/>
<protein>
    <submittedName>
        <fullName evidence="6">MoxR-like ATPase (MoxR)</fullName>
    </submittedName>
</protein>
<dbReference type="Pfam" id="PF07726">
    <property type="entry name" value="AAA_3"/>
    <property type="match status" value="1"/>
</dbReference>
<dbReference type="InterPro" id="IPR027417">
    <property type="entry name" value="P-loop_NTPase"/>
</dbReference>
<dbReference type="Pfam" id="PF17863">
    <property type="entry name" value="AAA_lid_2"/>
    <property type="match status" value="1"/>
</dbReference>
<dbReference type="EMBL" id="KP211834">
    <property type="protein sequence ID" value="ANV79465.1"/>
    <property type="molecule type" value="Genomic_DNA"/>
</dbReference>
<dbReference type="GO" id="GO:0005524">
    <property type="term" value="F:ATP binding"/>
    <property type="evidence" value="ECO:0007669"/>
    <property type="project" value="UniProtKB-KW"/>
</dbReference>
<keyword evidence="2" id="KW-0067">ATP-binding</keyword>
<dbReference type="FunFam" id="3.40.50.300:FF:000640">
    <property type="entry name" value="MoxR family ATPase"/>
    <property type="match status" value="1"/>
</dbReference>
<reference evidence="6" key="2">
    <citation type="journal article" date="2015" name="ISME J.">
        <title>A new class of marine Euryarchaeota group II from the Mediterranean deep chlorophyll maximum.</title>
        <authorList>
            <person name="Martin-Cuadrado A.B."/>
            <person name="Garcia-Heredia I."/>
            <person name="Molto A.G."/>
            <person name="Lopez-Ubeda R."/>
            <person name="Kimes N."/>
            <person name="Lopez-Garcia P."/>
            <person name="Moreira D."/>
            <person name="Rodriguez-Valera F."/>
        </authorList>
    </citation>
    <scope>NUCLEOTIDE SEQUENCE</scope>
</reference>
<evidence type="ECO:0000259" key="4">
    <source>
        <dbReference type="Pfam" id="PF07726"/>
    </source>
</evidence>
<dbReference type="Gene3D" id="1.10.8.80">
    <property type="entry name" value="Magnesium chelatase subunit I, C-Terminal domain"/>
    <property type="match status" value="1"/>
</dbReference>
<feature type="region of interest" description="Disordered" evidence="3">
    <location>
        <begin position="1"/>
        <end position="23"/>
    </location>
</feature>
<dbReference type="SUPFAM" id="SSF52540">
    <property type="entry name" value="P-loop containing nucleoside triphosphate hydrolases"/>
    <property type="match status" value="1"/>
</dbReference>
<dbReference type="PANTHER" id="PTHR42759:SF5">
    <property type="entry name" value="METHANOL DEHYDROGENASE REGULATOR"/>
    <property type="match status" value="1"/>
</dbReference>
<feature type="domain" description="ChlI/MoxR AAA lid" evidence="5">
    <location>
        <begin position="270"/>
        <end position="342"/>
    </location>
</feature>
<dbReference type="Gene3D" id="3.40.50.300">
    <property type="entry name" value="P-loop containing nucleotide triphosphate hydrolases"/>
    <property type="match status" value="1"/>
</dbReference>
<name>A0A1B1TB26_9ARCH</name>
<dbReference type="AlphaFoldDB" id="A0A1B1TB26"/>
<feature type="domain" description="ATPase AAA-3" evidence="4">
    <location>
        <begin position="77"/>
        <end position="206"/>
    </location>
</feature>
<dbReference type="InterPro" id="IPR011703">
    <property type="entry name" value="ATPase_AAA-3"/>
</dbReference>
<organism evidence="6">
    <name type="scientific">uncultured Poseidoniia archaeon</name>
    <dbReference type="NCBI Taxonomy" id="1697135"/>
    <lineage>
        <taxon>Archaea</taxon>
        <taxon>Methanobacteriati</taxon>
        <taxon>Thermoplasmatota</taxon>
        <taxon>Candidatus Poseidoniia</taxon>
        <taxon>environmental samples</taxon>
    </lineage>
</organism>
<dbReference type="PANTHER" id="PTHR42759">
    <property type="entry name" value="MOXR FAMILY PROTEIN"/>
    <property type="match status" value="1"/>
</dbReference>
<dbReference type="GO" id="GO:0016887">
    <property type="term" value="F:ATP hydrolysis activity"/>
    <property type="evidence" value="ECO:0007669"/>
    <property type="project" value="InterPro"/>
</dbReference>
<reference evidence="6" key="1">
    <citation type="submission" date="2014-11" db="EMBL/GenBank/DDBJ databases">
        <authorList>
            <person name="Zhu J."/>
            <person name="Qi W."/>
            <person name="Song R."/>
        </authorList>
    </citation>
    <scope>NUCLEOTIDE SEQUENCE</scope>
</reference>
<evidence type="ECO:0000259" key="5">
    <source>
        <dbReference type="Pfam" id="PF17863"/>
    </source>
</evidence>
<dbReference type="PIRSF" id="PIRSF002849">
    <property type="entry name" value="AAA_ATPase_chaperone_MoxR_prd"/>
    <property type="match status" value="1"/>
</dbReference>
<evidence type="ECO:0000256" key="3">
    <source>
        <dbReference type="SAM" id="MobiDB-lite"/>
    </source>
</evidence>
<dbReference type="InterPro" id="IPR050764">
    <property type="entry name" value="CbbQ/NirQ/NorQ/GpvN"/>
</dbReference>
<accession>A0A1B1TB26</accession>
<dbReference type="InterPro" id="IPR041628">
    <property type="entry name" value="ChlI/MoxR_AAA_lid"/>
</dbReference>
<sequence length="351" mass="38522">MNATPPAEKPAAPQADAVSQGYAKKAESVRGSKKMSEKLEAVGAIAEAISLEVQKVIIGKSHVIDNVMVNILSNGNLLFEDYPGLAKTLMTNTFADALGCDFKRVQFTPDLLPADITGTNIYDAKKGEFSFKPGPIFCNLLLSDEINRAPPKTQAALLEAMQEKQVTIGVITHKLPSPFLTMATQNPVEQEGTYPLPEAQLDRFMFKMSVGYPDRADEDEILRRRIERKKDAVEVDVITDPARVVAMQQAIEDVYVDPAVRMYMVEIVSRTREDPRVLVGSSPRGSQALLKTSRAAAAMRGRDFVTPDDVKAVATLAVSHRLILKPEHQIKGLETDQVVSDILRQVPVPTV</sequence>
<evidence type="ECO:0000313" key="6">
    <source>
        <dbReference type="EMBL" id="ANV79465.1"/>
    </source>
</evidence>
<evidence type="ECO:0000256" key="1">
    <source>
        <dbReference type="ARBA" id="ARBA00022741"/>
    </source>
</evidence>